<keyword evidence="1" id="KW-0238">DNA-binding</keyword>
<dbReference type="PANTHER" id="PTHR46558:SF4">
    <property type="entry name" value="DNA-BIDING PHAGE PROTEIN"/>
    <property type="match status" value="1"/>
</dbReference>
<protein>
    <submittedName>
        <fullName evidence="3">Helix-turn-helix transcriptional regulator</fullName>
    </submittedName>
</protein>
<accession>A0ABR7WMF3</accession>
<dbReference type="Proteomes" id="UP000606600">
    <property type="component" value="Unassembled WGS sequence"/>
</dbReference>
<feature type="domain" description="HTH cro/C1-type" evidence="2">
    <location>
        <begin position="6"/>
        <end position="61"/>
    </location>
</feature>
<name>A0ABR7WMF3_9SPHI</name>
<evidence type="ECO:0000313" key="3">
    <source>
        <dbReference type="EMBL" id="MBD1363481.1"/>
    </source>
</evidence>
<evidence type="ECO:0000313" key="4">
    <source>
        <dbReference type="Proteomes" id="UP000606600"/>
    </source>
</evidence>
<dbReference type="PROSITE" id="PS50943">
    <property type="entry name" value="HTH_CROC1"/>
    <property type="match status" value="1"/>
</dbReference>
<keyword evidence="4" id="KW-1185">Reference proteome</keyword>
<dbReference type="SUPFAM" id="SSF47413">
    <property type="entry name" value="lambda repressor-like DNA-binding domains"/>
    <property type="match status" value="1"/>
</dbReference>
<dbReference type="EMBL" id="JACWMY010000003">
    <property type="protein sequence ID" value="MBD1363481.1"/>
    <property type="molecule type" value="Genomic_DNA"/>
</dbReference>
<dbReference type="Pfam" id="PF01381">
    <property type="entry name" value="HTH_3"/>
    <property type="match status" value="1"/>
</dbReference>
<dbReference type="InterPro" id="IPR001387">
    <property type="entry name" value="Cro/C1-type_HTH"/>
</dbReference>
<proteinExistence type="predicted"/>
<dbReference type="InterPro" id="IPR010982">
    <property type="entry name" value="Lambda_DNA-bd_dom_sf"/>
</dbReference>
<evidence type="ECO:0000256" key="1">
    <source>
        <dbReference type="ARBA" id="ARBA00023125"/>
    </source>
</evidence>
<dbReference type="RefSeq" id="WP_191188156.1">
    <property type="nucleotide sequence ID" value="NZ_JACWMY010000003.1"/>
</dbReference>
<dbReference type="PANTHER" id="PTHR46558">
    <property type="entry name" value="TRACRIPTIONAL REGULATORY PROTEIN-RELATED-RELATED"/>
    <property type="match status" value="1"/>
</dbReference>
<dbReference type="Gene3D" id="1.10.260.40">
    <property type="entry name" value="lambda repressor-like DNA-binding domains"/>
    <property type="match status" value="1"/>
</dbReference>
<evidence type="ECO:0000259" key="2">
    <source>
        <dbReference type="PROSITE" id="PS50943"/>
    </source>
</evidence>
<organism evidence="3 4">
    <name type="scientific">Mucilaginibacter pankratovii</name>
    <dbReference type="NCBI Taxonomy" id="2772110"/>
    <lineage>
        <taxon>Bacteria</taxon>
        <taxon>Pseudomonadati</taxon>
        <taxon>Bacteroidota</taxon>
        <taxon>Sphingobacteriia</taxon>
        <taxon>Sphingobacteriales</taxon>
        <taxon>Sphingobacteriaceae</taxon>
        <taxon>Mucilaginibacter</taxon>
    </lineage>
</organism>
<dbReference type="SMART" id="SM00530">
    <property type="entry name" value="HTH_XRE"/>
    <property type="match status" value="1"/>
</dbReference>
<comment type="caution">
    <text evidence="3">The sequence shown here is derived from an EMBL/GenBank/DDBJ whole genome shotgun (WGS) entry which is preliminary data.</text>
</comment>
<reference evidence="3 4" key="1">
    <citation type="submission" date="2020-09" db="EMBL/GenBank/DDBJ databases">
        <title>Novel species of Mucilaginibacter isolated from a glacier on the Tibetan Plateau.</title>
        <authorList>
            <person name="Liu Q."/>
            <person name="Xin Y.-H."/>
        </authorList>
    </citation>
    <scope>NUCLEOTIDE SEQUENCE [LARGE SCALE GENOMIC DNA]</scope>
    <source>
        <strain evidence="3 4">ZT4R22</strain>
    </source>
</reference>
<sequence length="119" mass="13193">MFGEKIKMIRELRGFSQENVAAKLGIAQNAYSRIETNQTKLDSAMLVKVAEVLGVSPMDILSGQPAIVNFQSNKGTQQSFGYVEQVGFGQKELYDKLIAGKDDEIARLNIIIEKLLSKK</sequence>
<dbReference type="CDD" id="cd00093">
    <property type="entry name" value="HTH_XRE"/>
    <property type="match status" value="1"/>
</dbReference>
<gene>
    <name evidence="3" type="ORF">IDJ77_06640</name>
</gene>